<proteinExistence type="inferred from homology"/>
<sequence>MQEEKHLIEGNDHGLFELEGILSAGVICYDIRFPEWIRTHMLHDTKVLYVVAEWPKQRIDHWRALLISRAIENQCFVVACNRVGYDPQNEFGGHSMIVDPWGKVLSEANDEEMILYGEVEIDQVDSVRKKIPVFSDRRPELYSFEIE</sequence>
<feature type="domain" description="CN hydrolase" evidence="2">
    <location>
        <begin position="1"/>
        <end position="123"/>
    </location>
</feature>
<dbReference type="SUPFAM" id="SSF56317">
    <property type="entry name" value="Carbon-nitrogen hydrolase"/>
    <property type="match status" value="1"/>
</dbReference>
<protein>
    <submittedName>
        <fullName evidence="3">Carbon-nitrogen hydrolase</fullName>
    </submittedName>
</protein>
<evidence type="ECO:0000313" key="4">
    <source>
        <dbReference type="Proteomes" id="UP000198618"/>
    </source>
</evidence>
<organism evidence="3 4">
    <name type="scientific">Oceanobacillus limi</name>
    <dbReference type="NCBI Taxonomy" id="930131"/>
    <lineage>
        <taxon>Bacteria</taxon>
        <taxon>Bacillati</taxon>
        <taxon>Bacillota</taxon>
        <taxon>Bacilli</taxon>
        <taxon>Bacillales</taxon>
        <taxon>Bacillaceae</taxon>
        <taxon>Oceanobacillus</taxon>
    </lineage>
</organism>
<dbReference type="InterPro" id="IPR001110">
    <property type="entry name" value="UPF0012_CS"/>
</dbReference>
<dbReference type="PROSITE" id="PS01227">
    <property type="entry name" value="UPF0012"/>
    <property type="match status" value="1"/>
</dbReference>
<dbReference type="STRING" id="930131.SAMN05216389_11467"/>
<dbReference type="InterPro" id="IPR036526">
    <property type="entry name" value="C-N_Hydrolase_sf"/>
</dbReference>
<dbReference type="PANTHER" id="PTHR23088">
    <property type="entry name" value="NITRILASE-RELATED"/>
    <property type="match status" value="1"/>
</dbReference>
<dbReference type="Proteomes" id="UP000198618">
    <property type="component" value="Unassembled WGS sequence"/>
</dbReference>
<keyword evidence="3" id="KW-0378">Hydrolase</keyword>
<dbReference type="PROSITE" id="PS50263">
    <property type="entry name" value="CN_HYDROLASE"/>
    <property type="match status" value="1"/>
</dbReference>
<dbReference type="PANTHER" id="PTHR23088:SF27">
    <property type="entry name" value="DEAMINATED GLUTATHIONE AMIDASE"/>
    <property type="match status" value="1"/>
</dbReference>
<dbReference type="Pfam" id="PF00795">
    <property type="entry name" value="CN_hydrolase"/>
    <property type="match status" value="1"/>
</dbReference>
<evidence type="ECO:0000259" key="2">
    <source>
        <dbReference type="PROSITE" id="PS50263"/>
    </source>
</evidence>
<dbReference type="AlphaFoldDB" id="A0A1I0F942"/>
<name>A0A1I0F942_9BACI</name>
<dbReference type="InterPro" id="IPR003010">
    <property type="entry name" value="C-N_Hydrolase"/>
</dbReference>
<evidence type="ECO:0000256" key="1">
    <source>
        <dbReference type="ARBA" id="ARBA00010613"/>
    </source>
</evidence>
<reference evidence="3 4" key="1">
    <citation type="submission" date="2016-10" db="EMBL/GenBank/DDBJ databases">
        <authorList>
            <person name="de Groot N.N."/>
        </authorList>
    </citation>
    <scope>NUCLEOTIDE SEQUENCE [LARGE SCALE GENOMIC DNA]</scope>
    <source>
        <strain evidence="3 4">IBRC-M 10780</strain>
    </source>
</reference>
<gene>
    <name evidence="3" type="ORF">SAMN05216389_11467</name>
</gene>
<dbReference type="Gene3D" id="3.60.110.10">
    <property type="entry name" value="Carbon-nitrogen hydrolase"/>
    <property type="match status" value="1"/>
</dbReference>
<accession>A0A1I0F942</accession>
<dbReference type="EMBL" id="FOHE01000014">
    <property type="protein sequence ID" value="SET54525.1"/>
    <property type="molecule type" value="Genomic_DNA"/>
</dbReference>
<dbReference type="GO" id="GO:0016787">
    <property type="term" value="F:hydrolase activity"/>
    <property type="evidence" value="ECO:0007669"/>
    <property type="project" value="UniProtKB-KW"/>
</dbReference>
<comment type="similarity">
    <text evidence="1">Belongs to the carbon-nitrogen hydrolase superfamily. NIT1/NIT2 family.</text>
</comment>
<keyword evidence="4" id="KW-1185">Reference proteome</keyword>
<evidence type="ECO:0000313" key="3">
    <source>
        <dbReference type="EMBL" id="SET54525.1"/>
    </source>
</evidence>